<sequence>MKLYLLEEGLREGTKFQEAVGILEVQTLDAFFELAQRYIKYEDKQKASEVRRPKTFEVGGLSSQRE</sequence>
<accession>A0A2Z6MJ51</accession>
<name>A0A2Z6MJ51_TRISU</name>
<proteinExistence type="predicted"/>
<protein>
    <submittedName>
        <fullName evidence="1">Uncharacterized protein</fullName>
    </submittedName>
</protein>
<evidence type="ECO:0000313" key="1">
    <source>
        <dbReference type="EMBL" id="GAU32644.1"/>
    </source>
</evidence>
<keyword evidence="2" id="KW-1185">Reference proteome</keyword>
<organism evidence="1 2">
    <name type="scientific">Trifolium subterraneum</name>
    <name type="common">Subterranean clover</name>
    <dbReference type="NCBI Taxonomy" id="3900"/>
    <lineage>
        <taxon>Eukaryota</taxon>
        <taxon>Viridiplantae</taxon>
        <taxon>Streptophyta</taxon>
        <taxon>Embryophyta</taxon>
        <taxon>Tracheophyta</taxon>
        <taxon>Spermatophyta</taxon>
        <taxon>Magnoliopsida</taxon>
        <taxon>eudicotyledons</taxon>
        <taxon>Gunneridae</taxon>
        <taxon>Pentapetalae</taxon>
        <taxon>rosids</taxon>
        <taxon>fabids</taxon>
        <taxon>Fabales</taxon>
        <taxon>Fabaceae</taxon>
        <taxon>Papilionoideae</taxon>
        <taxon>50 kb inversion clade</taxon>
        <taxon>NPAAA clade</taxon>
        <taxon>Hologalegina</taxon>
        <taxon>IRL clade</taxon>
        <taxon>Trifolieae</taxon>
        <taxon>Trifolium</taxon>
    </lineage>
</organism>
<evidence type="ECO:0000313" key="2">
    <source>
        <dbReference type="Proteomes" id="UP000242715"/>
    </source>
</evidence>
<dbReference type="OrthoDB" id="2016337at2759"/>
<dbReference type="EMBL" id="DF973499">
    <property type="protein sequence ID" value="GAU32644.1"/>
    <property type="molecule type" value="Genomic_DNA"/>
</dbReference>
<reference evidence="2" key="1">
    <citation type="journal article" date="2017" name="Front. Plant Sci.">
        <title>Climate Clever Clovers: New Paradigm to Reduce the Environmental Footprint of Ruminants by Breeding Low Methanogenic Forages Utilizing Haplotype Variation.</title>
        <authorList>
            <person name="Kaur P."/>
            <person name="Appels R."/>
            <person name="Bayer P.E."/>
            <person name="Keeble-Gagnere G."/>
            <person name="Wang J."/>
            <person name="Hirakawa H."/>
            <person name="Shirasawa K."/>
            <person name="Vercoe P."/>
            <person name="Stefanova K."/>
            <person name="Durmic Z."/>
            <person name="Nichols P."/>
            <person name="Revell C."/>
            <person name="Isobe S.N."/>
            <person name="Edwards D."/>
            <person name="Erskine W."/>
        </authorList>
    </citation>
    <scope>NUCLEOTIDE SEQUENCE [LARGE SCALE GENOMIC DNA]</scope>
    <source>
        <strain evidence="2">cv. Daliak</strain>
    </source>
</reference>
<dbReference type="Proteomes" id="UP000242715">
    <property type="component" value="Unassembled WGS sequence"/>
</dbReference>
<gene>
    <name evidence="1" type="ORF">TSUD_71920</name>
</gene>
<dbReference type="AlphaFoldDB" id="A0A2Z6MJ51"/>